<dbReference type="GeneID" id="68112829"/>
<dbReference type="VEuPathDB" id="AmoebaDB:NF0023520"/>
<feature type="compositionally biased region" description="Acidic residues" evidence="3">
    <location>
        <begin position="11"/>
        <end position="24"/>
    </location>
</feature>
<dbReference type="SMART" id="SM00225">
    <property type="entry name" value="BTB"/>
    <property type="match status" value="1"/>
</dbReference>
<name>A0A6A5BEZ7_NAEFO</name>
<dbReference type="AlphaFoldDB" id="A0A6A5BEZ7"/>
<evidence type="ECO:0000313" key="6">
    <source>
        <dbReference type="Proteomes" id="UP000444721"/>
    </source>
</evidence>
<dbReference type="Proteomes" id="UP000444721">
    <property type="component" value="Unassembled WGS sequence"/>
</dbReference>
<dbReference type="PANTHER" id="PTHR45622:SF58">
    <property type="entry name" value="REGULATOR OF CHROMOSOME CONDENSATION DOMAIN-CONTAINING PROTEIN"/>
    <property type="match status" value="1"/>
</dbReference>
<dbReference type="InterPro" id="IPR000210">
    <property type="entry name" value="BTB/POZ_dom"/>
</dbReference>
<feature type="compositionally biased region" description="Polar residues" evidence="3">
    <location>
        <begin position="72"/>
        <end position="87"/>
    </location>
</feature>
<dbReference type="CDD" id="cd18186">
    <property type="entry name" value="BTB_POZ_ZBTB_KLHL-like"/>
    <property type="match status" value="1"/>
</dbReference>
<feature type="region of interest" description="Disordered" evidence="3">
    <location>
        <begin position="133"/>
        <end position="154"/>
    </location>
</feature>
<dbReference type="OrthoDB" id="10256179at2759"/>
<evidence type="ECO:0000259" key="4">
    <source>
        <dbReference type="PROSITE" id="PS50097"/>
    </source>
</evidence>
<comment type="caution">
    <text evidence="5">The sequence shown here is derived from an EMBL/GenBank/DDBJ whole genome shotgun (WGS) entry which is preliminary data.</text>
</comment>
<feature type="region of interest" description="Disordered" evidence="3">
    <location>
        <begin position="1"/>
        <end position="39"/>
    </location>
</feature>
<dbReference type="InterPro" id="IPR000408">
    <property type="entry name" value="Reg_chr_condens"/>
</dbReference>
<accession>A0A6A5BEZ7</accession>
<feature type="repeat" description="RCC1" evidence="2">
    <location>
        <begin position="323"/>
        <end position="376"/>
    </location>
</feature>
<dbReference type="PROSITE" id="PS00626">
    <property type="entry name" value="RCC1_2"/>
    <property type="match status" value="1"/>
</dbReference>
<feature type="domain" description="BTB" evidence="4">
    <location>
        <begin position="803"/>
        <end position="877"/>
    </location>
</feature>
<gene>
    <name evidence="5" type="ORF">FDP41_005611</name>
</gene>
<protein>
    <recommendedName>
        <fullName evidence="4">BTB domain-containing protein</fullName>
    </recommendedName>
</protein>
<dbReference type="InterPro" id="IPR011333">
    <property type="entry name" value="SKP1/BTB/POZ_sf"/>
</dbReference>
<dbReference type="PRINTS" id="PR00633">
    <property type="entry name" value="RCCNDNSATION"/>
</dbReference>
<dbReference type="RefSeq" id="XP_044560330.1">
    <property type="nucleotide sequence ID" value="XM_044709155.1"/>
</dbReference>
<keyword evidence="6" id="KW-1185">Reference proteome</keyword>
<feature type="compositionally biased region" description="Low complexity" evidence="3">
    <location>
        <begin position="135"/>
        <end position="151"/>
    </location>
</feature>
<dbReference type="OMA" id="HHLRKAC"/>
<dbReference type="Gene3D" id="2.130.10.30">
    <property type="entry name" value="Regulator of chromosome condensation 1/beta-lactamase-inhibitor protein II"/>
    <property type="match status" value="2"/>
</dbReference>
<feature type="repeat" description="RCC1" evidence="2">
    <location>
        <begin position="213"/>
        <end position="269"/>
    </location>
</feature>
<dbReference type="Gene3D" id="3.30.710.10">
    <property type="entry name" value="Potassium Channel Kv1.1, Chain A"/>
    <property type="match status" value="1"/>
</dbReference>
<dbReference type="InterPro" id="IPR009091">
    <property type="entry name" value="RCC1/BLIP-II"/>
</dbReference>
<dbReference type="SUPFAM" id="SSF50985">
    <property type="entry name" value="RCC1/BLIP-II"/>
    <property type="match status" value="1"/>
</dbReference>
<dbReference type="VEuPathDB" id="AmoebaDB:FDP41_005611"/>
<evidence type="ECO:0000256" key="2">
    <source>
        <dbReference type="PROSITE-ProRule" id="PRU00235"/>
    </source>
</evidence>
<dbReference type="PANTHER" id="PTHR45622">
    <property type="entry name" value="UBIQUITIN-PROTEIN LIGASE E3A-RELATED"/>
    <property type="match status" value="1"/>
</dbReference>
<feature type="repeat" description="RCC1" evidence="2">
    <location>
        <begin position="377"/>
        <end position="432"/>
    </location>
</feature>
<dbReference type="InterPro" id="IPR051709">
    <property type="entry name" value="Ub-ligase/GTPase-reg"/>
</dbReference>
<dbReference type="Pfam" id="PF00651">
    <property type="entry name" value="BTB"/>
    <property type="match status" value="1"/>
</dbReference>
<reference evidence="5 6" key="1">
    <citation type="journal article" date="2019" name="Sci. Rep.">
        <title>Nanopore sequencing improves the draft genome of the human pathogenic amoeba Naegleria fowleri.</title>
        <authorList>
            <person name="Liechti N."/>
            <person name="Schurch N."/>
            <person name="Bruggmann R."/>
            <person name="Wittwer M."/>
        </authorList>
    </citation>
    <scope>NUCLEOTIDE SEQUENCE [LARGE SCALE GENOMIC DNA]</scope>
    <source>
        <strain evidence="5 6">ATCC 30894</strain>
    </source>
</reference>
<organism evidence="5 6">
    <name type="scientific">Naegleria fowleri</name>
    <name type="common">Brain eating amoeba</name>
    <dbReference type="NCBI Taxonomy" id="5763"/>
    <lineage>
        <taxon>Eukaryota</taxon>
        <taxon>Discoba</taxon>
        <taxon>Heterolobosea</taxon>
        <taxon>Tetramitia</taxon>
        <taxon>Eutetramitia</taxon>
        <taxon>Vahlkampfiidae</taxon>
        <taxon>Naegleria</taxon>
    </lineage>
</organism>
<dbReference type="EMBL" id="VFQX01000044">
    <property type="protein sequence ID" value="KAF0975617.1"/>
    <property type="molecule type" value="Genomic_DNA"/>
</dbReference>
<evidence type="ECO:0000256" key="3">
    <source>
        <dbReference type="SAM" id="MobiDB-lite"/>
    </source>
</evidence>
<dbReference type="Pfam" id="PF13540">
    <property type="entry name" value="RCC1_2"/>
    <property type="match status" value="3"/>
</dbReference>
<feature type="repeat" description="RCC1" evidence="2">
    <location>
        <begin position="155"/>
        <end position="212"/>
    </location>
</feature>
<dbReference type="Pfam" id="PF00415">
    <property type="entry name" value="RCC1"/>
    <property type="match status" value="1"/>
</dbReference>
<sequence length="1003" mass="112587">MLPAQHPEIVLLDDDDDDGEDDEQITPIQSSLPSSAHPVFPNTLTRLFQSSTNQQQSSESISNHLLNSIQSTTTNSIRSNPVMSSVDPTFDGGYDTMSPYTPSKRKLEEMQQQFDDSSDDELYEEESLQLTFAKASSSNSSTSSGNATSASEDSSSYYVTGSNAFGMLGIGNIVSDSSKVTSFTRMNNPAIVPSNIKIMACGHYHTIAITKDNQIYACGKNNYGQLAMGNLTKVFPIFKMVESSMNGIPKELIRDVKCGRYHTMFITDQATDNVWVCGKNKSGQMSLPSANIYPSPTRLVAQFSGKILFASCGSEFTFIKTTDGVYSCGDNSRGQCGLGVDTLQVKSFKPLKTSFSRLNIVQIECGEFHSLFLTASGELWGSGTSVNGQLGFDPQLLGKQSVNNPIKIDTPLNETIKQIRCGFHHSAFLTLSGKVYICGRNGDGQLSCGEQTPRLFTFTHIPISASSLSHHFVQDLYCYSYYSIAITDKMEMFLTGSNKCGQLGTGEGQRVDKFTRTFKHRVKAVYCGRDTLMVEAEDREYNEAIYDDTFGKMLNFEDSNLIPLLDSFIICSDGKKFPILYDFVITRFPLLEKYSKEVTEESSVGSSTEPPTKKRKSGGDDRTMKIIDLTPIATLSSNSILKLLTYICTDVVEDRDSPNSIQDDLKIIQWITENSGLDFSASSQDTSNTTRFIKLILQKILTSITNTTVVNVLGALQVLKKHPLIINLYRHCIALIRKIEKTYTISEIANFDQLSREALLETLTYGENYHCLGSSDISVPPSSFSTNLEQLFNNTQKSNGNMGDVTLLLNKEGTRVLYAHKAILAVKCDFFKLKFTSGMGDMDSRRVEIYEYADENEIRAQEEFIRYLYTDKVELTKNNAISFLTRWNFYSMDINHPISVKCQEIIVDGLNEQNVLEFQKSFFLDRSSPYHHLRKACIQTLIRYWPSINERYSKRQIMEYMSFDRYIKVTQAYLKIFTKRTAKLQQQLQTVQQLQTTPTALQN</sequence>
<dbReference type="PROSITE" id="PS50097">
    <property type="entry name" value="BTB"/>
    <property type="match status" value="1"/>
</dbReference>
<feature type="region of interest" description="Disordered" evidence="3">
    <location>
        <begin position="72"/>
        <end position="101"/>
    </location>
</feature>
<keyword evidence="1" id="KW-0677">Repeat</keyword>
<dbReference type="SUPFAM" id="SSF54695">
    <property type="entry name" value="POZ domain"/>
    <property type="match status" value="1"/>
</dbReference>
<dbReference type="VEuPathDB" id="AmoebaDB:NfTy_067560"/>
<evidence type="ECO:0000256" key="1">
    <source>
        <dbReference type="ARBA" id="ARBA00022737"/>
    </source>
</evidence>
<feature type="region of interest" description="Disordered" evidence="3">
    <location>
        <begin position="599"/>
        <end position="620"/>
    </location>
</feature>
<proteinExistence type="predicted"/>
<dbReference type="PROSITE" id="PS50012">
    <property type="entry name" value="RCC1_3"/>
    <property type="match status" value="4"/>
</dbReference>
<evidence type="ECO:0000313" key="5">
    <source>
        <dbReference type="EMBL" id="KAF0975617.1"/>
    </source>
</evidence>